<evidence type="ECO:0000256" key="10">
    <source>
        <dbReference type="HAMAP-Rule" id="MF_00230"/>
    </source>
</evidence>
<dbReference type="InterPro" id="IPR023195">
    <property type="entry name" value="Nict_dMeBzImd_PRibTrfase_N"/>
</dbReference>
<comment type="catalytic activity">
    <reaction evidence="9 10">
        <text>5,6-dimethylbenzimidazole + nicotinate beta-D-ribonucleotide = alpha-ribazole 5'-phosphate + nicotinate + H(+)</text>
        <dbReference type="Rhea" id="RHEA:11196"/>
        <dbReference type="ChEBI" id="CHEBI:15378"/>
        <dbReference type="ChEBI" id="CHEBI:15890"/>
        <dbReference type="ChEBI" id="CHEBI:32544"/>
        <dbReference type="ChEBI" id="CHEBI:57502"/>
        <dbReference type="ChEBI" id="CHEBI:57918"/>
        <dbReference type="EC" id="2.4.2.21"/>
    </reaction>
</comment>
<evidence type="ECO:0000256" key="1">
    <source>
        <dbReference type="ARBA" id="ARBA00005049"/>
    </source>
</evidence>
<dbReference type="EC" id="2.4.2.21" evidence="3 10"/>
<dbReference type="Proteomes" id="UP000095087">
    <property type="component" value="Unassembled WGS sequence"/>
</dbReference>
<dbReference type="NCBIfam" id="NF000996">
    <property type="entry name" value="PRK00105.1"/>
    <property type="match status" value="1"/>
</dbReference>
<evidence type="ECO:0000256" key="6">
    <source>
        <dbReference type="ARBA" id="ARBA00022676"/>
    </source>
</evidence>
<evidence type="ECO:0000313" key="13">
    <source>
        <dbReference type="Proteomes" id="UP000095087"/>
    </source>
</evidence>
<dbReference type="GO" id="GO:0009236">
    <property type="term" value="P:cobalamin biosynthetic process"/>
    <property type="evidence" value="ECO:0007669"/>
    <property type="project" value="UniProtKB-UniRule"/>
</dbReference>
<dbReference type="Gene3D" id="3.40.50.10210">
    <property type="match status" value="1"/>
</dbReference>
<dbReference type="STRING" id="1177755.A7A08_00095"/>
<feature type="region of interest" description="Disordered" evidence="11">
    <location>
        <begin position="1"/>
        <end position="33"/>
    </location>
</feature>
<evidence type="ECO:0000256" key="7">
    <source>
        <dbReference type="ARBA" id="ARBA00022679"/>
    </source>
</evidence>
<dbReference type="RefSeq" id="WP_069093612.1">
    <property type="nucleotide sequence ID" value="NZ_MASI01000001.1"/>
</dbReference>
<proteinExistence type="inferred from homology"/>
<evidence type="ECO:0000256" key="5">
    <source>
        <dbReference type="ARBA" id="ARBA00022573"/>
    </source>
</evidence>
<comment type="pathway">
    <text evidence="1 10">Nucleoside biosynthesis; alpha-ribazole biosynthesis; alpha-ribazole from 5,6-dimethylbenzimidazole: step 1/2.</text>
</comment>
<feature type="active site" description="Proton acceptor" evidence="10">
    <location>
        <position position="319"/>
    </location>
</feature>
<keyword evidence="5 10" id="KW-0169">Cobalamin biosynthesis</keyword>
<evidence type="ECO:0000256" key="2">
    <source>
        <dbReference type="ARBA" id="ARBA00007110"/>
    </source>
</evidence>
<comment type="similarity">
    <text evidence="2 10">Belongs to the CobT family.</text>
</comment>
<dbReference type="FunFam" id="3.40.50.10210:FF:000001">
    <property type="entry name" value="Nicotinate-nucleotide--dimethylbenzimidazole phosphoribosyltransferase"/>
    <property type="match status" value="1"/>
</dbReference>
<dbReference type="HAMAP" id="MF_00230">
    <property type="entry name" value="CobT"/>
    <property type="match status" value="1"/>
</dbReference>
<dbReference type="UniPathway" id="UPA00061">
    <property type="reaction ID" value="UER00516"/>
</dbReference>
<evidence type="ECO:0000313" key="12">
    <source>
        <dbReference type="EMBL" id="ODA68278.1"/>
    </source>
</evidence>
<sequence length="352" mass="36094">MKDADWFRDPCPQPSKTHEEGAEARQTSLTKPPGSLGVLERLAVRLAGLQGTDRPKAENVAIVLFAGDHGITAQGVSPYPSDVTVQMLGNFIQGGAAISVLSRELNASLEVVDAGSLAPDDLPGVVTDKPRRGTGDFSAEPAMTAAELAFALAAGRRAVERAANAKPDVLVLGEMGIGNTTSAAAITASLLDLPPVEIVGAGAGLDDEGIRRKAATIADALQLHGLTGALADPLAVLQAVGGLEIAALAGAMIAAAQARIPVLVDGFIVTAAALTAARINPACRDWLIFSHRSFERGHQIVLQALEAEPLLDLRLRLGEGSGAAVAVPLLRLACALHAGMATFEEASVSGPC</sequence>
<dbReference type="SUPFAM" id="SSF52733">
    <property type="entry name" value="Nicotinate mononucleotide:5,6-dimethylbenzimidazole phosphoribosyltransferase (CobT)"/>
    <property type="match status" value="1"/>
</dbReference>
<dbReference type="AlphaFoldDB" id="A0A1E2S1Q7"/>
<dbReference type="GO" id="GO:0008939">
    <property type="term" value="F:nicotinate-nucleotide-dimethylbenzimidazole phosphoribosyltransferase activity"/>
    <property type="evidence" value="ECO:0007669"/>
    <property type="project" value="UniProtKB-UniRule"/>
</dbReference>
<keyword evidence="13" id="KW-1185">Reference proteome</keyword>
<protein>
    <recommendedName>
        <fullName evidence="4 10">Nicotinate-nucleotide--dimethylbenzimidazole phosphoribosyltransferase</fullName>
        <shortName evidence="10">NN:DBI PRT</shortName>
        <ecNumber evidence="3 10">2.4.2.21</ecNumber>
    </recommendedName>
    <alternativeName>
        <fullName evidence="8 10">N(1)-alpha-phosphoribosyltransferase</fullName>
    </alternativeName>
</protein>
<dbReference type="PANTHER" id="PTHR43463">
    <property type="entry name" value="NICOTINATE-NUCLEOTIDE--DIMETHYLBENZIMIDAZOLE PHOSPHORIBOSYLTRANSFERASE"/>
    <property type="match status" value="1"/>
</dbReference>
<keyword evidence="6 10" id="KW-0328">Glycosyltransferase</keyword>
<dbReference type="Pfam" id="PF02277">
    <property type="entry name" value="DBI_PRT"/>
    <property type="match status" value="1"/>
</dbReference>
<evidence type="ECO:0000256" key="11">
    <source>
        <dbReference type="SAM" id="MobiDB-lite"/>
    </source>
</evidence>
<evidence type="ECO:0000256" key="4">
    <source>
        <dbReference type="ARBA" id="ARBA00015486"/>
    </source>
</evidence>
<accession>A0A1E2S1Q7</accession>
<dbReference type="Gene3D" id="1.10.1610.10">
    <property type="match status" value="1"/>
</dbReference>
<organism evidence="12 13">
    <name type="scientific">Methyloligella halotolerans</name>
    <dbReference type="NCBI Taxonomy" id="1177755"/>
    <lineage>
        <taxon>Bacteria</taxon>
        <taxon>Pseudomonadati</taxon>
        <taxon>Pseudomonadota</taxon>
        <taxon>Alphaproteobacteria</taxon>
        <taxon>Hyphomicrobiales</taxon>
        <taxon>Hyphomicrobiaceae</taxon>
        <taxon>Methyloligella</taxon>
    </lineage>
</organism>
<comment type="caution">
    <text evidence="12">The sequence shown here is derived from an EMBL/GenBank/DDBJ whole genome shotgun (WGS) entry which is preliminary data.</text>
</comment>
<dbReference type="InterPro" id="IPR017846">
    <property type="entry name" value="Nict_dMeBzImd_PRibTrfase_bact"/>
</dbReference>
<dbReference type="CDD" id="cd02439">
    <property type="entry name" value="DMB-PRT_CobT"/>
    <property type="match status" value="1"/>
</dbReference>
<dbReference type="PANTHER" id="PTHR43463:SF1">
    <property type="entry name" value="NICOTINATE-NUCLEOTIDE--DIMETHYLBENZIMIDAZOLE PHOSPHORIBOSYLTRANSFERASE"/>
    <property type="match status" value="1"/>
</dbReference>
<evidence type="ECO:0000256" key="9">
    <source>
        <dbReference type="ARBA" id="ARBA00047340"/>
    </source>
</evidence>
<gene>
    <name evidence="10" type="primary">cobT</name>
    <name evidence="12" type="ORF">A7A08_00095</name>
</gene>
<reference evidence="12 13" key="1">
    <citation type="submission" date="2016-07" db="EMBL/GenBank/DDBJ databases">
        <title>Draft genome sequence of Methyloligella halotolerans C2T (VKM B-2706T=CCUG 61687T=DSM 25045T), a halotolerant polyhydroxybutyrate accumulating methylotroph.</title>
        <authorList>
            <person name="Vasilenko O.V."/>
            <person name="Doronina N.V."/>
            <person name="Poroshina M.N."/>
            <person name="Tarlachkov S.V."/>
            <person name="Trotsenko Y.A."/>
        </authorList>
    </citation>
    <scope>NUCLEOTIDE SEQUENCE [LARGE SCALE GENOMIC DNA]</scope>
    <source>
        <strain evidence="12 13">VKM B-2706</strain>
    </source>
</reference>
<dbReference type="PATRIC" id="fig|1177755.3.peg.95"/>
<comment type="function">
    <text evidence="10">Catalyzes the synthesis of alpha-ribazole-5'-phosphate from nicotinate mononucleotide (NAMN) and 5,6-dimethylbenzimidazole (DMB).</text>
</comment>
<evidence type="ECO:0000256" key="8">
    <source>
        <dbReference type="ARBA" id="ARBA00030686"/>
    </source>
</evidence>
<dbReference type="EMBL" id="MASI01000001">
    <property type="protein sequence ID" value="ODA68278.1"/>
    <property type="molecule type" value="Genomic_DNA"/>
</dbReference>
<keyword evidence="7 10" id="KW-0808">Transferase</keyword>
<dbReference type="NCBIfam" id="TIGR03160">
    <property type="entry name" value="cobT_DBIPRT"/>
    <property type="match status" value="1"/>
</dbReference>
<dbReference type="InterPro" id="IPR036087">
    <property type="entry name" value="Nict_dMeBzImd_PRibTrfase_sf"/>
</dbReference>
<name>A0A1E2S1Q7_9HYPH</name>
<dbReference type="InterPro" id="IPR003200">
    <property type="entry name" value="Nict_dMeBzImd_PRibTrfase"/>
</dbReference>
<evidence type="ECO:0000256" key="3">
    <source>
        <dbReference type="ARBA" id="ARBA00011991"/>
    </source>
</evidence>